<dbReference type="AlphaFoldDB" id="C0W0W3"/>
<dbReference type="PANTHER" id="PTHR11537:SF254">
    <property type="entry name" value="POTASSIUM VOLTAGE-GATED CHANNEL PROTEIN SHAB"/>
    <property type="match status" value="1"/>
</dbReference>
<evidence type="ECO:0000256" key="7">
    <source>
        <dbReference type="ARBA" id="ARBA00023303"/>
    </source>
</evidence>
<accession>C0W0W3</accession>
<keyword evidence="5" id="KW-0406">Ion transport</keyword>
<dbReference type="HOGENOM" id="CLU_011722_6_3_11"/>
<evidence type="ECO:0000313" key="12">
    <source>
        <dbReference type="Proteomes" id="UP000010301"/>
    </source>
</evidence>
<keyword evidence="2" id="KW-0813">Transport</keyword>
<evidence type="ECO:0000256" key="5">
    <source>
        <dbReference type="ARBA" id="ARBA00023065"/>
    </source>
</evidence>
<gene>
    <name evidence="11" type="ORF">HMPREF0044_0706</name>
</gene>
<organism evidence="11 12">
    <name type="scientific">Gleimia coleocanis DSM 15436</name>
    <dbReference type="NCBI Taxonomy" id="525245"/>
    <lineage>
        <taxon>Bacteria</taxon>
        <taxon>Bacillati</taxon>
        <taxon>Actinomycetota</taxon>
        <taxon>Actinomycetes</taxon>
        <taxon>Actinomycetales</taxon>
        <taxon>Actinomycetaceae</taxon>
        <taxon>Gleimia</taxon>
    </lineage>
</organism>
<sequence>MGAPPGYLITESECKNRVCELKSIYLGECEAKMSRDDTESKFGLKLERWEAKTQTVMAVLAVLFLTLYAYEVLAQPNAVVVNRLETGIFVIWLVFLADYLIRLFLAKNRFQWIKANLIDLASVALPVLRPLRLIRLVTLLSVLQRTTGEKLRDRIISYTLFSTILLVFVSSLAILEAERPAAGANITSFSDALWWSVVTITTVGYGDYTPVTQTGRVITLGLMLGGMALIGIITATLASWITERASSEVQRVEDETYNRIAALEETINLLREELKNLQLAREEK</sequence>
<dbReference type="GO" id="GO:0001508">
    <property type="term" value="P:action potential"/>
    <property type="evidence" value="ECO:0007669"/>
    <property type="project" value="TreeGrafter"/>
</dbReference>
<feature type="transmembrane region" description="Helical" evidence="9">
    <location>
        <begin position="55"/>
        <end position="74"/>
    </location>
</feature>
<feature type="transmembrane region" description="Helical" evidence="9">
    <location>
        <begin position="86"/>
        <end position="105"/>
    </location>
</feature>
<dbReference type="PANTHER" id="PTHR11537">
    <property type="entry name" value="VOLTAGE-GATED POTASSIUM CHANNEL"/>
    <property type="match status" value="1"/>
</dbReference>
<evidence type="ECO:0000256" key="9">
    <source>
        <dbReference type="SAM" id="Phobius"/>
    </source>
</evidence>
<dbReference type="STRING" id="525245.HMPREF0044_0706"/>
<protein>
    <submittedName>
        <fullName evidence="11">Ion channel</fullName>
    </submittedName>
</protein>
<feature type="domain" description="Potassium channel" evidence="10">
    <location>
        <begin position="164"/>
        <end position="242"/>
    </location>
</feature>
<evidence type="ECO:0000259" key="10">
    <source>
        <dbReference type="Pfam" id="PF07885"/>
    </source>
</evidence>
<dbReference type="Gene3D" id="1.10.287.70">
    <property type="match status" value="1"/>
</dbReference>
<keyword evidence="3 9" id="KW-0812">Transmembrane</keyword>
<dbReference type="GO" id="GO:0008076">
    <property type="term" value="C:voltage-gated potassium channel complex"/>
    <property type="evidence" value="ECO:0007669"/>
    <property type="project" value="InterPro"/>
</dbReference>
<evidence type="ECO:0000256" key="6">
    <source>
        <dbReference type="ARBA" id="ARBA00023136"/>
    </source>
</evidence>
<dbReference type="InterPro" id="IPR028325">
    <property type="entry name" value="VG_K_chnl"/>
</dbReference>
<feature type="transmembrane region" description="Helical" evidence="9">
    <location>
        <begin position="182"/>
        <end position="205"/>
    </location>
</feature>
<dbReference type="GO" id="GO:0005249">
    <property type="term" value="F:voltage-gated potassium channel activity"/>
    <property type="evidence" value="ECO:0007669"/>
    <property type="project" value="InterPro"/>
</dbReference>
<dbReference type="eggNOG" id="COG1226">
    <property type="taxonomic scope" value="Bacteria"/>
</dbReference>
<reference evidence="11 12" key="1">
    <citation type="submission" date="2009-01" db="EMBL/GenBank/DDBJ databases">
        <authorList>
            <person name="Qin X."/>
            <person name="Bachman B."/>
            <person name="Battles P."/>
            <person name="Bell A."/>
            <person name="Bess C."/>
            <person name="Bickham C."/>
            <person name="Chaboub L."/>
            <person name="Chen D."/>
            <person name="Coyle M."/>
            <person name="Deiros D.R."/>
            <person name="Dinh H."/>
            <person name="Forbes L."/>
            <person name="Fowler G."/>
            <person name="Francisco L."/>
            <person name="Fu Q."/>
            <person name="Gubbala S."/>
            <person name="Hale W."/>
            <person name="Han Y."/>
            <person name="Hemphill L."/>
            <person name="Highlander S.K."/>
            <person name="Hirani K."/>
            <person name="Hogues M."/>
            <person name="Jackson L."/>
            <person name="Jakkamsetti A."/>
            <person name="Javaid M."/>
            <person name="Jiang H."/>
            <person name="Korchina V."/>
            <person name="Kovar C."/>
            <person name="Lara F."/>
            <person name="Lee S."/>
            <person name="Mata R."/>
            <person name="Mathew T."/>
            <person name="Moen C."/>
            <person name="Morales K."/>
            <person name="Munidasa M."/>
            <person name="Nazareth L."/>
            <person name="Ngo R."/>
            <person name="Nguyen L."/>
            <person name="Okwuonu G."/>
            <person name="Ongeri F."/>
            <person name="Patil S."/>
            <person name="Petrosino J."/>
            <person name="Pham C."/>
            <person name="Pham P."/>
            <person name="Pu L.-L."/>
            <person name="Puazo M."/>
            <person name="Raj R."/>
            <person name="Reid J."/>
            <person name="Rouhana J."/>
            <person name="Saada N."/>
            <person name="Shang Y."/>
            <person name="Simmons D."/>
            <person name="Thornton R."/>
            <person name="Warren J."/>
            <person name="Weissenberger G."/>
            <person name="Zhang J."/>
            <person name="Zhang L."/>
            <person name="Zhou C."/>
            <person name="Zhu D."/>
            <person name="Muzny D."/>
            <person name="Worley K."/>
            <person name="Gibbs R."/>
        </authorList>
    </citation>
    <scope>NUCLEOTIDE SEQUENCE [LARGE SCALE GENOMIC DNA]</scope>
    <source>
        <strain evidence="11 12">DSM 15436</strain>
    </source>
</reference>
<name>C0W0W3_9ACTO</name>
<evidence type="ECO:0000256" key="8">
    <source>
        <dbReference type="SAM" id="Coils"/>
    </source>
</evidence>
<dbReference type="InterPro" id="IPR027359">
    <property type="entry name" value="Volt_channel_dom_sf"/>
</dbReference>
<evidence type="ECO:0000256" key="2">
    <source>
        <dbReference type="ARBA" id="ARBA00022448"/>
    </source>
</evidence>
<keyword evidence="8" id="KW-0175">Coiled coil</keyword>
<evidence type="ECO:0000256" key="4">
    <source>
        <dbReference type="ARBA" id="ARBA00022989"/>
    </source>
</evidence>
<feature type="transmembrane region" description="Helical" evidence="9">
    <location>
        <begin position="155"/>
        <end position="175"/>
    </location>
</feature>
<dbReference type="Gene3D" id="1.20.5.110">
    <property type="match status" value="1"/>
</dbReference>
<dbReference type="InterPro" id="IPR013099">
    <property type="entry name" value="K_chnl_dom"/>
</dbReference>
<dbReference type="PRINTS" id="PR00169">
    <property type="entry name" value="KCHANNEL"/>
</dbReference>
<feature type="transmembrane region" description="Helical" evidence="9">
    <location>
        <begin position="217"/>
        <end position="241"/>
    </location>
</feature>
<keyword evidence="7" id="KW-0407">Ion channel</keyword>
<keyword evidence="6 9" id="KW-0472">Membrane</keyword>
<proteinExistence type="predicted"/>
<dbReference type="Pfam" id="PF07885">
    <property type="entry name" value="Ion_trans_2"/>
    <property type="match status" value="1"/>
</dbReference>
<keyword evidence="4 9" id="KW-1133">Transmembrane helix</keyword>
<evidence type="ECO:0000256" key="1">
    <source>
        <dbReference type="ARBA" id="ARBA00004141"/>
    </source>
</evidence>
<keyword evidence="12" id="KW-1185">Reference proteome</keyword>
<evidence type="ECO:0000256" key="3">
    <source>
        <dbReference type="ARBA" id="ARBA00022692"/>
    </source>
</evidence>
<dbReference type="EMBL" id="ACFG01000030">
    <property type="protein sequence ID" value="EEH63687.1"/>
    <property type="molecule type" value="Genomic_DNA"/>
</dbReference>
<comment type="caution">
    <text evidence="11">The sequence shown here is derived from an EMBL/GenBank/DDBJ whole genome shotgun (WGS) entry which is preliminary data.</text>
</comment>
<dbReference type="Proteomes" id="UP000010301">
    <property type="component" value="Unassembled WGS sequence"/>
</dbReference>
<feature type="coiled-coil region" evidence="8">
    <location>
        <begin position="253"/>
        <end position="283"/>
    </location>
</feature>
<comment type="subcellular location">
    <subcellularLocation>
        <location evidence="1">Membrane</location>
        <topology evidence="1">Multi-pass membrane protein</topology>
    </subcellularLocation>
</comment>
<dbReference type="SUPFAM" id="SSF81324">
    <property type="entry name" value="Voltage-gated potassium channels"/>
    <property type="match status" value="1"/>
</dbReference>
<dbReference type="Gene3D" id="1.20.120.350">
    <property type="entry name" value="Voltage-gated potassium channels. Chain C"/>
    <property type="match status" value="1"/>
</dbReference>
<evidence type="ECO:0000313" key="11">
    <source>
        <dbReference type="EMBL" id="EEH63687.1"/>
    </source>
</evidence>